<dbReference type="SUPFAM" id="SSF53383">
    <property type="entry name" value="PLP-dependent transferases"/>
    <property type="match status" value="1"/>
</dbReference>
<dbReference type="InterPro" id="IPR015421">
    <property type="entry name" value="PyrdxlP-dep_Trfase_major"/>
</dbReference>
<dbReference type="Proteomes" id="UP001156882">
    <property type="component" value="Unassembled WGS sequence"/>
</dbReference>
<gene>
    <name evidence="1" type="ORF">GCM10007874_72650</name>
</gene>
<dbReference type="EMBL" id="BSPC01000096">
    <property type="protein sequence ID" value="GLS24244.1"/>
    <property type="molecule type" value="Genomic_DNA"/>
</dbReference>
<dbReference type="PANTHER" id="PTHR43799">
    <property type="entry name" value="AMINOTRANSFERASE, PUTATIVE-RELATED"/>
    <property type="match status" value="1"/>
</dbReference>
<keyword evidence="1" id="KW-0808">Transferase</keyword>
<comment type="caution">
    <text evidence="1">The sequence shown here is derived from an EMBL/GenBank/DDBJ whole genome shotgun (WGS) entry which is preliminary data.</text>
</comment>
<dbReference type="PANTHER" id="PTHR43799:SF1">
    <property type="entry name" value="ASPARTATE AMINOTRANSFERASE"/>
    <property type="match status" value="1"/>
</dbReference>
<dbReference type="CDD" id="cd00609">
    <property type="entry name" value="AAT_like"/>
    <property type="match status" value="1"/>
</dbReference>
<organism evidence="1 2">
    <name type="scientific">Labrys miyagiensis</name>
    <dbReference type="NCBI Taxonomy" id="346912"/>
    <lineage>
        <taxon>Bacteria</taxon>
        <taxon>Pseudomonadati</taxon>
        <taxon>Pseudomonadota</taxon>
        <taxon>Alphaproteobacteria</taxon>
        <taxon>Hyphomicrobiales</taxon>
        <taxon>Xanthobacteraceae</taxon>
        <taxon>Labrys</taxon>
    </lineage>
</organism>
<dbReference type="GO" id="GO:0008483">
    <property type="term" value="F:transaminase activity"/>
    <property type="evidence" value="ECO:0007669"/>
    <property type="project" value="UniProtKB-KW"/>
</dbReference>
<dbReference type="Gene3D" id="3.90.1150.10">
    <property type="entry name" value="Aspartate Aminotransferase, domain 1"/>
    <property type="match status" value="1"/>
</dbReference>
<sequence>MSTLARMDAQALAALHRDLTRDYEALKGRKLSLDMTRGKPAPEQLDLASGMLALPGNRDHLTQSGEDARNYGGLQGLAEVRALFAPVLGAPAAQIVVGNNSSLAMMHDFLVYALLRGVPGGSKPWSKEEEIAILCPVPGYDRHFALAESFGIKLVPVPLTGDGPNMDEVERLVADTKVKAIWCVPQYSNPSGETYSSETVERLARMKTGAGDFRILWDNAYALHHLGDERPHLRNILDACSEAGNPDRPIIFASTSKVTLAGAGLAFLAGSPTNVRWYLDSAGKRTIGPDKLNQLRHVRFLKDLKGIHDHMEKHRSLIAPKFAAVEAAFESRLAPYGFANWTKPDGGYFIILDVMEGTANRVVALAKAAGLALTPAGSTHPYGKDPLDKTLRIAPTYPSLAEVKQAADAVTLCALLAACEKRLASEG</sequence>
<dbReference type="Gene3D" id="3.40.640.10">
    <property type="entry name" value="Type I PLP-dependent aspartate aminotransferase-like (Major domain)"/>
    <property type="match status" value="1"/>
</dbReference>
<protein>
    <submittedName>
        <fullName evidence="1">Aminotransferase</fullName>
    </submittedName>
</protein>
<keyword evidence="2" id="KW-1185">Reference proteome</keyword>
<name>A0ABQ6CX31_9HYPH</name>
<dbReference type="InterPro" id="IPR024551">
    <property type="entry name" value="AspAT_Ic"/>
</dbReference>
<dbReference type="Pfam" id="PF12897">
    <property type="entry name" value="Asp_aminotransf"/>
    <property type="match status" value="1"/>
</dbReference>
<evidence type="ECO:0000313" key="1">
    <source>
        <dbReference type="EMBL" id="GLS24244.1"/>
    </source>
</evidence>
<keyword evidence="1" id="KW-0032">Aminotransferase</keyword>
<dbReference type="RefSeq" id="WP_284317159.1">
    <property type="nucleotide sequence ID" value="NZ_BSPC01000096.1"/>
</dbReference>
<dbReference type="InterPro" id="IPR015422">
    <property type="entry name" value="PyrdxlP-dep_Trfase_small"/>
</dbReference>
<dbReference type="InterPro" id="IPR015424">
    <property type="entry name" value="PyrdxlP-dep_Trfase"/>
</dbReference>
<proteinExistence type="predicted"/>
<accession>A0ABQ6CX31</accession>
<reference evidence="2" key="1">
    <citation type="journal article" date="2019" name="Int. J. Syst. Evol. Microbiol.">
        <title>The Global Catalogue of Microorganisms (GCM) 10K type strain sequencing project: providing services to taxonomists for standard genome sequencing and annotation.</title>
        <authorList>
            <consortium name="The Broad Institute Genomics Platform"/>
            <consortium name="The Broad Institute Genome Sequencing Center for Infectious Disease"/>
            <person name="Wu L."/>
            <person name="Ma J."/>
        </authorList>
    </citation>
    <scope>NUCLEOTIDE SEQUENCE [LARGE SCALE GENOMIC DNA]</scope>
    <source>
        <strain evidence="2">NBRC 101365</strain>
    </source>
</reference>
<evidence type="ECO:0000313" key="2">
    <source>
        <dbReference type="Proteomes" id="UP001156882"/>
    </source>
</evidence>